<dbReference type="Gene3D" id="3.20.20.80">
    <property type="entry name" value="Glycosidases"/>
    <property type="match status" value="2"/>
</dbReference>
<evidence type="ECO:0000256" key="10">
    <source>
        <dbReference type="ARBA" id="ARBA00023295"/>
    </source>
</evidence>
<evidence type="ECO:0000256" key="17">
    <source>
        <dbReference type="RuleBase" id="RU361185"/>
    </source>
</evidence>
<keyword evidence="10 17" id="KW-0326">Glycosidase</keyword>
<dbReference type="GO" id="GO:0005783">
    <property type="term" value="C:endoplasmic reticulum"/>
    <property type="evidence" value="ECO:0007669"/>
    <property type="project" value="UniProtKB-SubCell"/>
</dbReference>
<dbReference type="SUPFAM" id="SSF74650">
    <property type="entry name" value="Galactose mutarotase-like"/>
    <property type="match status" value="1"/>
</dbReference>
<evidence type="ECO:0000256" key="15">
    <source>
        <dbReference type="ARBA" id="ARBA00069533"/>
    </source>
</evidence>
<evidence type="ECO:0000256" key="19">
    <source>
        <dbReference type="SAM" id="SignalP"/>
    </source>
</evidence>
<comment type="pathway">
    <text evidence="3">Glycan metabolism; N-glycan metabolism.</text>
</comment>
<evidence type="ECO:0000256" key="12">
    <source>
        <dbReference type="ARBA" id="ARBA00050632"/>
    </source>
</evidence>
<name>A0AA88XWS9_PINIB</name>
<evidence type="ECO:0000256" key="6">
    <source>
        <dbReference type="ARBA" id="ARBA00022801"/>
    </source>
</evidence>
<dbReference type="AlphaFoldDB" id="A0AA88XWS9"/>
<evidence type="ECO:0000256" key="11">
    <source>
        <dbReference type="ARBA" id="ARBA00042895"/>
    </source>
</evidence>
<comment type="catalytic activity">
    <reaction evidence="13">
        <text>N(4)-(alpha-D-Glc-(1-&gt;3)-alpha-D-Glc-(1-&gt;3)-alpha-D-Man-(1-&gt;2)-alpha-D-Man-(1-&gt;2)-alpha-D-Man-(1-&gt;3)-[alpha-D-Man-(1-&gt;2)-alpha-D-Man-(1-&gt;3)-[alpha-D-Man-(1-&gt;2)-alpha-D-Man-(1-&gt;6)]-alpha-D-Man-(1-&gt;6)]-beta-D-Man-(1-&gt;4)-beta-D-GlcNAc-(1-&gt;4)-beta-D-GlcNAc)-L-asparaginyl-[protein] + H2O = N(4)-(alpha-D-Glc-(1-&gt;3)-alpha-D-Man-(1-&gt;2)-alpha-D-Man-(1-&gt;2)-alpha-D-Man-(1-&gt;3)-[alpha-D-Man-(1-&gt;2)-alpha-D-Man-(1-&gt;3)-[alpha-D-Man-(1-&gt;2)-alpha-D-Man-(1-&gt;6)]-alpha-D-Man-(1-&gt;6)]-beta-D-Man-(1-&gt;4)-beta-D-GlcNAc-(1-&gt;4)-beta-D-GlcNAc)-L-asparaginyl-[protein] + beta-D-glucose</text>
        <dbReference type="Rhea" id="RHEA:55996"/>
        <dbReference type="Rhea" id="RHEA-COMP:14355"/>
        <dbReference type="Rhea" id="RHEA-COMP:14357"/>
        <dbReference type="ChEBI" id="CHEBI:15377"/>
        <dbReference type="ChEBI" id="CHEBI:15903"/>
        <dbReference type="ChEBI" id="CHEBI:59080"/>
        <dbReference type="ChEBI" id="CHEBI:59082"/>
        <dbReference type="EC" id="3.2.1.207"/>
    </reaction>
</comment>
<dbReference type="InterPro" id="IPR011013">
    <property type="entry name" value="Gal_mutarotase_sf_dom"/>
</dbReference>
<keyword evidence="5 19" id="KW-0732">Signal</keyword>
<feature type="region of interest" description="Disordered" evidence="18">
    <location>
        <begin position="181"/>
        <end position="224"/>
    </location>
</feature>
<evidence type="ECO:0000256" key="18">
    <source>
        <dbReference type="SAM" id="MobiDB-lite"/>
    </source>
</evidence>
<dbReference type="GO" id="GO:0005794">
    <property type="term" value="C:Golgi apparatus"/>
    <property type="evidence" value="ECO:0007669"/>
    <property type="project" value="UniProtKB-SubCell"/>
</dbReference>
<comment type="catalytic activity">
    <reaction evidence="12">
        <text>N(4)-(alpha-D-Glc-(1-&gt;3)-alpha-D-Man-(1-&gt;2)-alpha-D-Man-(1-&gt;2)-alpha-D-Man-(1-&gt;3)-[alpha-D-Man-(1-&gt;2)-alpha-D-Man-(1-&gt;3)-[alpha-D-Man-(1-&gt;2)-alpha-D-Man-(1-&gt;6)]-alpha-D-Man-(1-&gt;6)]-beta-D-Man-(1-&gt;4)-beta-D-GlcNAc-(1-&gt;4)-beta-D-GlcNAc)-L-asparaginyl-[protein] + H2O = N(4)-(alpha-D-Man-(1-&gt;2)-alpha-D-Man-(1-&gt;2)-alpha-D-Man-(1-&gt;3)-[alpha-D-Man-(1-&gt;2)-alpha-D-Man-(1-&gt;3)-[alpha-D-Man-(1-&gt;2)-alpha-D-Man-(1-&gt;6)]-alpha-D-Man-(1-&gt;6)]-beta-D-Man-(1-&gt;4)-beta-D-GlcNAc-(1-&gt;4)-beta-D-GlcNAc)-L-asparaginyl-[protein] (N-glucan mannose isomer 9A1,2,3B1,2,3) + beta-D-glucose</text>
        <dbReference type="Rhea" id="RHEA:56000"/>
        <dbReference type="Rhea" id="RHEA-COMP:14356"/>
        <dbReference type="Rhea" id="RHEA-COMP:14357"/>
        <dbReference type="ChEBI" id="CHEBI:15377"/>
        <dbReference type="ChEBI" id="CHEBI:15903"/>
        <dbReference type="ChEBI" id="CHEBI:59080"/>
        <dbReference type="ChEBI" id="CHEBI:139493"/>
        <dbReference type="EC" id="3.2.1.207"/>
    </reaction>
</comment>
<protein>
    <recommendedName>
        <fullName evidence="15">Neutral alpha-glucosidase AB</fullName>
        <ecNumber evidence="14">3.2.1.207</ecNumber>
    </recommendedName>
    <alternativeName>
        <fullName evidence="16">Alpha-glucosidase 2</fullName>
    </alternativeName>
    <alternativeName>
        <fullName evidence="11">Glucosidase II subunit alpha</fullName>
    </alternativeName>
</protein>
<evidence type="ECO:0000259" key="22">
    <source>
        <dbReference type="Pfam" id="PF21365"/>
    </source>
</evidence>
<dbReference type="InterPro" id="IPR013780">
    <property type="entry name" value="Glyco_hydro_b"/>
</dbReference>
<feature type="domain" description="Glycosyl hydrolase family 31 C-terminal" evidence="22">
    <location>
        <begin position="722"/>
        <end position="810"/>
    </location>
</feature>
<evidence type="ECO:0000256" key="2">
    <source>
        <dbReference type="ARBA" id="ARBA00004555"/>
    </source>
</evidence>
<evidence type="ECO:0000256" key="3">
    <source>
        <dbReference type="ARBA" id="ARBA00004833"/>
    </source>
</evidence>
<organism evidence="23 24">
    <name type="scientific">Pinctada imbricata</name>
    <name type="common">Atlantic pearl-oyster</name>
    <name type="synonym">Pinctada martensii</name>
    <dbReference type="NCBI Taxonomy" id="66713"/>
    <lineage>
        <taxon>Eukaryota</taxon>
        <taxon>Metazoa</taxon>
        <taxon>Spiralia</taxon>
        <taxon>Lophotrochozoa</taxon>
        <taxon>Mollusca</taxon>
        <taxon>Bivalvia</taxon>
        <taxon>Autobranchia</taxon>
        <taxon>Pteriomorphia</taxon>
        <taxon>Pterioida</taxon>
        <taxon>Pterioidea</taxon>
        <taxon>Pteriidae</taxon>
        <taxon>Pinctada</taxon>
    </lineage>
</organism>
<dbReference type="Pfam" id="PF21365">
    <property type="entry name" value="Glyco_hydro_31_3rd"/>
    <property type="match status" value="1"/>
</dbReference>
<dbReference type="GO" id="GO:0106407">
    <property type="term" value="F:Glc2Man9GlcNAc2 oligosaccharide glucosidase activity"/>
    <property type="evidence" value="ECO:0007669"/>
    <property type="project" value="UniProtKB-EC"/>
</dbReference>
<dbReference type="FunFam" id="3.20.20.80:FF:000046">
    <property type="entry name" value="Glucosidase alpha, neutral C"/>
    <property type="match status" value="1"/>
</dbReference>
<dbReference type="FunFam" id="3.20.20.80:FF:000039">
    <property type="entry name" value="Glucosidase, alpha neutral C"/>
    <property type="match status" value="1"/>
</dbReference>
<feature type="chain" id="PRO_5041745096" description="Neutral alpha-glucosidase AB" evidence="19">
    <location>
        <begin position="28"/>
        <end position="943"/>
    </location>
</feature>
<proteinExistence type="inferred from homology"/>
<evidence type="ECO:0000256" key="9">
    <source>
        <dbReference type="ARBA" id="ARBA00023180"/>
    </source>
</evidence>
<sequence>MACTLYNYRQLILLSLTVTLLWKSTVSVNRDNFKTCDQSGFCKRHRAMQSGQSPYVLLLDSLQVSPTSLSVQLLNTKNNVRLLLQLYGLERNTARVKINELEPLKPRYEIPVGDALVGEPKQQGIKVLDQSSESITVGLENNKILLSAKPFRIDVISGDEPILSINAQGLLKFEHLRKKEEAKVEEPPAGPDQGEENKDENSEGEKDEAKEADQSENKEEEEPMMWEETFKSFTDSKPNGPTSVGVDVSFPGFEHVYGIPEHADTMALKSTKDTDPYRLFNLDVFEYELYNPMALYGSVPLMLAHNEKNTVGIYWNNAAETWIDIRSNVADKNFFSKMADLVKGSTDMPQTDTHWFSEAGVIDIFIVMGPTPNDVFQQYTKLTGTQELPPLFGISYHQCRWNYNDQDDVKNVDSTMDEYDIPFDVIWLDIEHTDGKRYFTWDSHKFPNSVEMIENVAAKGRKMVTIVDPHLKRDDNFKVYADCKSKDMTVKTKEGGEYEGWCWPGSSSWPDFTNPEVRKWWSSKFHYDEYSGSTKNLHIWNDMNEPSVFNGPEITFHKDVVHMGGFENRDLHNMYGFYVQQATSEGILERSKNQQRPFVLTRAFFAGSQRFGAVWTGDNMGEWSHLKVSNPMLLSLNLAGITFSGADVGGFFRNPDNELITRWYQAGAFQPFFRAHAHLDTKRREPYLLPQENMLIIRNAIRTRYSFLPYWYTLFYKAYKEGIPVMRPLWVEYPSDKDTFNMDDQYLVGSSLLVKPITDQGGTGTTVYFPGKNHVWYDIESLQKYNGGQSAYINAPLAKIPVFQRGGSIIPRKIRVRRSSGLMHNDPFTLVICLDSKGEALGELYTDDYHSNQHKTGQYIHRTFSFKNSVLQGSNADPNGQYKSKEWIEKIIVIGYMTQPKSIQLTVDGRVSNLDGTYDNTHKVLTVRKPAVNVAQDFIIHVV</sequence>
<feature type="domain" description="Glycoside hydrolase family 31 N-terminal" evidence="21">
    <location>
        <begin position="84"/>
        <end position="324"/>
    </location>
</feature>
<evidence type="ECO:0000256" key="14">
    <source>
        <dbReference type="ARBA" id="ARBA00067008"/>
    </source>
</evidence>
<comment type="caution">
    <text evidence="23">The sequence shown here is derived from an EMBL/GenBank/DDBJ whole genome shotgun (WGS) entry which is preliminary data.</text>
</comment>
<dbReference type="InterPro" id="IPR000322">
    <property type="entry name" value="Glyco_hydro_31_TIM"/>
</dbReference>
<dbReference type="GO" id="GO:0030246">
    <property type="term" value="F:carbohydrate binding"/>
    <property type="evidence" value="ECO:0007669"/>
    <property type="project" value="InterPro"/>
</dbReference>
<keyword evidence="9" id="KW-0325">Glycoprotein</keyword>
<dbReference type="InterPro" id="IPR017853">
    <property type="entry name" value="GH"/>
</dbReference>
<evidence type="ECO:0000259" key="21">
    <source>
        <dbReference type="Pfam" id="PF13802"/>
    </source>
</evidence>
<dbReference type="GO" id="GO:0005975">
    <property type="term" value="P:carbohydrate metabolic process"/>
    <property type="evidence" value="ECO:0007669"/>
    <property type="project" value="InterPro"/>
</dbReference>
<dbReference type="EC" id="3.2.1.207" evidence="14"/>
<gene>
    <name evidence="23" type="ORF">FSP39_014183</name>
</gene>
<keyword evidence="24" id="KW-1185">Reference proteome</keyword>
<evidence type="ECO:0000256" key="5">
    <source>
        <dbReference type="ARBA" id="ARBA00022729"/>
    </source>
</evidence>
<dbReference type="GO" id="GO:0006491">
    <property type="term" value="P:N-glycan processing"/>
    <property type="evidence" value="ECO:0007669"/>
    <property type="project" value="UniProtKB-ARBA"/>
</dbReference>
<evidence type="ECO:0000256" key="7">
    <source>
        <dbReference type="ARBA" id="ARBA00022824"/>
    </source>
</evidence>
<dbReference type="SUPFAM" id="SSF51011">
    <property type="entry name" value="Glycosyl hydrolase domain"/>
    <property type="match status" value="1"/>
</dbReference>
<dbReference type="EMBL" id="VSWD01000009">
    <property type="protein sequence ID" value="KAK3093332.1"/>
    <property type="molecule type" value="Genomic_DNA"/>
</dbReference>
<feature type="domain" description="Glycoside hydrolase family 31 TIM barrel" evidence="20">
    <location>
        <begin position="387"/>
        <end position="714"/>
    </location>
</feature>
<evidence type="ECO:0000256" key="16">
    <source>
        <dbReference type="ARBA" id="ARBA00080367"/>
    </source>
</evidence>
<evidence type="ECO:0000256" key="13">
    <source>
        <dbReference type="ARBA" id="ARBA00052396"/>
    </source>
</evidence>
<dbReference type="Pfam" id="PF13802">
    <property type="entry name" value="Gal_mutarotas_2"/>
    <property type="match status" value="1"/>
</dbReference>
<evidence type="ECO:0000256" key="8">
    <source>
        <dbReference type="ARBA" id="ARBA00023034"/>
    </source>
</evidence>
<dbReference type="Gene3D" id="2.60.40.1760">
    <property type="entry name" value="glycosyl hydrolase (family 31)"/>
    <property type="match status" value="1"/>
</dbReference>
<dbReference type="Pfam" id="PF01055">
    <property type="entry name" value="Glyco_hydro_31_2nd"/>
    <property type="match status" value="1"/>
</dbReference>
<dbReference type="Proteomes" id="UP001186944">
    <property type="component" value="Unassembled WGS sequence"/>
</dbReference>
<evidence type="ECO:0000256" key="1">
    <source>
        <dbReference type="ARBA" id="ARBA00004240"/>
    </source>
</evidence>
<reference evidence="23" key="1">
    <citation type="submission" date="2019-08" db="EMBL/GenBank/DDBJ databases">
        <title>The improved chromosome-level genome for the pearl oyster Pinctada fucata martensii using PacBio sequencing and Hi-C.</title>
        <authorList>
            <person name="Zheng Z."/>
        </authorList>
    </citation>
    <scope>NUCLEOTIDE SEQUENCE</scope>
    <source>
        <strain evidence="23">ZZ-2019</strain>
        <tissue evidence="23">Adductor muscle</tissue>
    </source>
</reference>
<dbReference type="CDD" id="cd14752">
    <property type="entry name" value="GH31_N"/>
    <property type="match status" value="1"/>
</dbReference>
<evidence type="ECO:0000313" key="23">
    <source>
        <dbReference type="EMBL" id="KAK3093332.1"/>
    </source>
</evidence>
<dbReference type="FunFam" id="2.60.40.1180:FF:000023">
    <property type="entry name" value="neutral alpha-glucosidase AB isoform X2"/>
    <property type="match status" value="1"/>
</dbReference>
<dbReference type="GO" id="GO:0033919">
    <property type="term" value="F:glucan 1,3-alpha-glucosidase activity"/>
    <property type="evidence" value="ECO:0007669"/>
    <property type="project" value="UniProtKB-ARBA"/>
</dbReference>
<comment type="similarity">
    <text evidence="4 17">Belongs to the glycosyl hydrolase 31 family.</text>
</comment>
<evidence type="ECO:0000313" key="24">
    <source>
        <dbReference type="Proteomes" id="UP001186944"/>
    </source>
</evidence>
<keyword evidence="8" id="KW-0333">Golgi apparatus</keyword>
<dbReference type="SUPFAM" id="SSF51445">
    <property type="entry name" value="(Trans)glycosidases"/>
    <property type="match status" value="1"/>
</dbReference>
<dbReference type="InterPro" id="IPR025887">
    <property type="entry name" value="Glyco_hydro_31_N_dom"/>
</dbReference>
<dbReference type="PANTHER" id="PTHR22762">
    <property type="entry name" value="ALPHA-GLUCOSIDASE"/>
    <property type="match status" value="1"/>
</dbReference>
<accession>A0AA88XWS9</accession>
<comment type="subcellular location">
    <subcellularLocation>
        <location evidence="1">Endoplasmic reticulum</location>
    </subcellularLocation>
    <subcellularLocation>
        <location evidence="2">Golgi apparatus</location>
    </subcellularLocation>
</comment>
<dbReference type="FunFam" id="2.60.40.1760:FF:000002">
    <property type="entry name" value="neutral alpha-glucosidase AB isoform X1"/>
    <property type="match status" value="1"/>
</dbReference>
<dbReference type="InterPro" id="IPR048395">
    <property type="entry name" value="Glyco_hydro_31_C"/>
</dbReference>
<dbReference type="PANTHER" id="PTHR22762:SF54">
    <property type="entry name" value="BCDNA.GH04962"/>
    <property type="match status" value="1"/>
</dbReference>
<dbReference type="CDD" id="cd06603">
    <property type="entry name" value="GH31_GANC_GANAB_alpha"/>
    <property type="match status" value="1"/>
</dbReference>
<feature type="signal peptide" evidence="19">
    <location>
        <begin position="1"/>
        <end position="27"/>
    </location>
</feature>
<evidence type="ECO:0000256" key="4">
    <source>
        <dbReference type="ARBA" id="ARBA00007806"/>
    </source>
</evidence>
<dbReference type="Gene3D" id="2.60.40.1180">
    <property type="entry name" value="Golgi alpha-mannosidase II"/>
    <property type="match status" value="2"/>
</dbReference>
<keyword evidence="7" id="KW-0256">Endoplasmic reticulum</keyword>
<evidence type="ECO:0000259" key="20">
    <source>
        <dbReference type="Pfam" id="PF01055"/>
    </source>
</evidence>
<keyword evidence="6 17" id="KW-0378">Hydrolase</keyword>
<feature type="compositionally biased region" description="Basic and acidic residues" evidence="18">
    <location>
        <begin position="195"/>
        <end position="217"/>
    </location>
</feature>